<protein>
    <submittedName>
        <fullName evidence="1">Uncharacterized protein</fullName>
    </submittedName>
</protein>
<keyword evidence="2" id="KW-1185">Reference proteome</keyword>
<dbReference type="EMBL" id="JAAABI010000004">
    <property type="protein sequence ID" value="NAY92735.1"/>
    <property type="molecule type" value="Genomic_DNA"/>
</dbReference>
<dbReference type="Proteomes" id="UP000667650">
    <property type="component" value="Unassembled WGS sequence"/>
</dbReference>
<dbReference type="AlphaFoldDB" id="A0A964TD99"/>
<accession>A0A964TD99</accession>
<sequence length="118" mass="14032">MMPTANNSQEVLQRALKEKLYKKLLRQLDKDFKLANVRLDLPADMVPEKLKKSLHEKIYFLLMERFDDYLNLLYVVDISESEVKKITSSDTVDIAAEVCFLILKREWTKVWFKNKYSN</sequence>
<name>A0A964TD99_9FLAO</name>
<evidence type="ECO:0000313" key="2">
    <source>
        <dbReference type="Proteomes" id="UP000667650"/>
    </source>
</evidence>
<comment type="caution">
    <text evidence="1">The sequence shown here is derived from an EMBL/GenBank/DDBJ whole genome shotgun (WGS) entry which is preliminary data.</text>
</comment>
<organism evidence="1 2">
    <name type="scientific">Flagellimonas ochracea</name>
    <dbReference type="NCBI Taxonomy" id="2696472"/>
    <lineage>
        <taxon>Bacteria</taxon>
        <taxon>Pseudomonadati</taxon>
        <taxon>Bacteroidota</taxon>
        <taxon>Flavobacteriia</taxon>
        <taxon>Flavobacteriales</taxon>
        <taxon>Flavobacteriaceae</taxon>
        <taxon>Flagellimonas</taxon>
    </lineage>
</organism>
<reference evidence="1" key="1">
    <citation type="submission" date="2020-01" db="EMBL/GenBank/DDBJ databases">
        <title>Muricauda ochracea sp. nov., isolated from a tidal flat of Garorim bay in Korea.</title>
        <authorList>
            <person name="Kim D."/>
            <person name="Yoo Y."/>
            <person name="Kim J.-J."/>
        </authorList>
    </citation>
    <scope>NUCLEOTIDE SEQUENCE</scope>
    <source>
        <strain evidence="1">JGD-17</strain>
    </source>
</reference>
<evidence type="ECO:0000313" key="1">
    <source>
        <dbReference type="EMBL" id="NAY92735.1"/>
    </source>
</evidence>
<proteinExistence type="predicted"/>
<gene>
    <name evidence="1" type="ORF">GTQ34_12485</name>
</gene>